<evidence type="ECO:0000313" key="3">
    <source>
        <dbReference type="Proteomes" id="UP000660680"/>
    </source>
</evidence>
<dbReference type="Gene3D" id="1.10.260.40">
    <property type="entry name" value="lambda repressor-like DNA-binding domains"/>
    <property type="match status" value="1"/>
</dbReference>
<dbReference type="SUPFAM" id="SSF47413">
    <property type="entry name" value="lambda repressor-like DNA-binding domains"/>
    <property type="match status" value="1"/>
</dbReference>
<dbReference type="GO" id="GO:0003677">
    <property type="term" value="F:DNA binding"/>
    <property type="evidence" value="ECO:0007669"/>
    <property type="project" value="InterPro"/>
</dbReference>
<name>A0A918GL58_9PSEU</name>
<dbReference type="Pfam" id="PF13560">
    <property type="entry name" value="HTH_31"/>
    <property type="match status" value="1"/>
</dbReference>
<dbReference type="CDD" id="cd00093">
    <property type="entry name" value="HTH_XRE"/>
    <property type="match status" value="1"/>
</dbReference>
<accession>A0A918GL58</accession>
<dbReference type="PROSITE" id="PS50943">
    <property type="entry name" value="HTH_CROC1"/>
    <property type="match status" value="1"/>
</dbReference>
<dbReference type="AlphaFoldDB" id="A0A918GL58"/>
<gene>
    <name evidence="2" type="ORF">GCM10010171_41950</name>
</gene>
<reference evidence="2" key="2">
    <citation type="submission" date="2020-09" db="EMBL/GenBank/DDBJ databases">
        <authorList>
            <person name="Sun Q."/>
            <person name="Ohkuma M."/>
        </authorList>
    </citation>
    <scope>NUCLEOTIDE SEQUENCE</scope>
    <source>
        <strain evidence="2">JCM 3276</strain>
    </source>
</reference>
<proteinExistence type="predicted"/>
<organism evidence="2 3">
    <name type="scientific">Actinokineospora fastidiosa</name>
    <dbReference type="NCBI Taxonomy" id="1816"/>
    <lineage>
        <taxon>Bacteria</taxon>
        <taxon>Bacillati</taxon>
        <taxon>Actinomycetota</taxon>
        <taxon>Actinomycetes</taxon>
        <taxon>Pseudonocardiales</taxon>
        <taxon>Pseudonocardiaceae</taxon>
        <taxon>Actinokineospora</taxon>
    </lineage>
</organism>
<reference evidence="2" key="1">
    <citation type="journal article" date="2014" name="Int. J. Syst. Evol. Microbiol.">
        <title>Complete genome sequence of Corynebacterium casei LMG S-19264T (=DSM 44701T), isolated from a smear-ripened cheese.</title>
        <authorList>
            <consortium name="US DOE Joint Genome Institute (JGI-PGF)"/>
            <person name="Walter F."/>
            <person name="Albersmeier A."/>
            <person name="Kalinowski J."/>
            <person name="Ruckert C."/>
        </authorList>
    </citation>
    <scope>NUCLEOTIDE SEQUENCE</scope>
    <source>
        <strain evidence="2">JCM 3276</strain>
    </source>
</reference>
<sequence>MGGARKPSQARDRAIGALLRTIRTERTDLSLEQAAAAVGISTPTLSRTENGKRHITVEDVASLLTVYKVPYAERESICATVRAPNLSGWWSRAHVGLRDGVTTLVGYESTANVLTDWSNTLVPGLLQTSAYAVGFMTTDGASSAEAEVRWQARMRRQQILPTVDYTAFIFEPVLHIPYGGREALVEQLRHLHDVGTRGVGVRIVRCEPHAAMHSWLLIESPICPPVVHVELQRSTVDLHDEEVEVYLELRSHLSKIALSASESRSMIERLIERVSP</sequence>
<dbReference type="InterPro" id="IPR001387">
    <property type="entry name" value="Cro/C1-type_HTH"/>
</dbReference>
<dbReference type="SMART" id="SM00530">
    <property type="entry name" value="HTH_XRE"/>
    <property type="match status" value="1"/>
</dbReference>
<evidence type="ECO:0000313" key="2">
    <source>
        <dbReference type="EMBL" id="GGS42599.1"/>
    </source>
</evidence>
<dbReference type="InterPro" id="IPR043917">
    <property type="entry name" value="DUF5753"/>
</dbReference>
<comment type="caution">
    <text evidence="2">The sequence shown here is derived from an EMBL/GenBank/DDBJ whole genome shotgun (WGS) entry which is preliminary data.</text>
</comment>
<dbReference type="EMBL" id="BMRB01000003">
    <property type="protein sequence ID" value="GGS42599.1"/>
    <property type="molecule type" value="Genomic_DNA"/>
</dbReference>
<protein>
    <recommendedName>
        <fullName evidence="1">HTH cro/C1-type domain-containing protein</fullName>
    </recommendedName>
</protein>
<dbReference type="RefSeq" id="WP_189212221.1">
    <property type="nucleotide sequence ID" value="NZ_BMRB01000003.1"/>
</dbReference>
<dbReference type="InterPro" id="IPR010982">
    <property type="entry name" value="Lambda_DNA-bd_dom_sf"/>
</dbReference>
<keyword evidence="3" id="KW-1185">Reference proteome</keyword>
<dbReference type="Proteomes" id="UP000660680">
    <property type="component" value="Unassembled WGS sequence"/>
</dbReference>
<feature type="domain" description="HTH cro/C1-type" evidence="1">
    <location>
        <begin position="19"/>
        <end position="74"/>
    </location>
</feature>
<evidence type="ECO:0000259" key="1">
    <source>
        <dbReference type="PROSITE" id="PS50943"/>
    </source>
</evidence>
<dbReference type="Pfam" id="PF19054">
    <property type="entry name" value="DUF5753"/>
    <property type="match status" value="1"/>
</dbReference>